<dbReference type="SUPFAM" id="SSF52540">
    <property type="entry name" value="P-loop containing nucleoside triphosphate hydrolases"/>
    <property type="match status" value="2"/>
</dbReference>
<feature type="region of interest" description="Disordered" evidence="4">
    <location>
        <begin position="234"/>
        <end position="260"/>
    </location>
</feature>
<evidence type="ECO:0000256" key="4">
    <source>
        <dbReference type="SAM" id="MobiDB-lite"/>
    </source>
</evidence>
<dbReference type="Gene3D" id="3.40.50.300">
    <property type="entry name" value="P-loop containing nucleotide triphosphate hydrolases"/>
    <property type="match status" value="3"/>
</dbReference>
<dbReference type="GO" id="GO:0005524">
    <property type="term" value="F:ATP binding"/>
    <property type="evidence" value="ECO:0007669"/>
    <property type="project" value="InterPro"/>
</dbReference>
<dbReference type="EMBL" id="GL451853">
    <property type="protein sequence ID" value="EFN78355.1"/>
    <property type="molecule type" value="Genomic_DNA"/>
</dbReference>
<dbReference type="Proteomes" id="UP000008237">
    <property type="component" value="Unassembled WGS sequence"/>
</dbReference>
<keyword evidence="1" id="KW-0808">Transferase</keyword>
<dbReference type="OMA" id="EHACWAQ"/>
<dbReference type="InterPro" id="IPR027417">
    <property type="entry name" value="P-loop_NTPase"/>
</dbReference>
<protein>
    <submittedName>
        <fullName evidence="5">Uncharacterized protein C6orf224</fullName>
    </submittedName>
</protein>
<dbReference type="GO" id="GO:0006139">
    <property type="term" value="P:nucleobase-containing compound metabolic process"/>
    <property type="evidence" value="ECO:0007669"/>
    <property type="project" value="InterPro"/>
</dbReference>
<name>E2C134_HARSA</name>
<evidence type="ECO:0000256" key="3">
    <source>
        <dbReference type="ARBA" id="ARBA00022777"/>
    </source>
</evidence>
<dbReference type="InterPro" id="IPR000850">
    <property type="entry name" value="Adenylat/UMP-CMP_kin"/>
</dbReference>
<keyword evidence="6" id="KW-1185">Reference proteome</keyword>
<evidence type="ECO:0000313" key="6">
    <source>
        <dbReference type="Proteomes" id="UP000008237"/>
    </source>
</evidence>
<dbReference type="InParanoid" id="E2C134"/>
<accession>E2C134</accession>
<dbReference type="GO" id="GO:0019205">
    <property type="term" value="F:nucleobase-containing compound kinase activity"/>
    <property type="evidence" value="ECO:0007669"/>
    <property type="project" value="InterPro"/>
</dbReference>
<dbReference type="PANTHER" id="PTHR23359">
    <property type="entry name" value="NUCLEOTIDE KINASE"/>
    <property type="match status" value="1"/>
</dbReference>
<proteinExistence type="predicted"/>
<sequence>MHPKKRIATAKTLKKEKLPSLVSPTEEPLQAWYMDEATNRYLLTDPSSFIIFGKPGLNSVDLASAIAKSWNCILISPLSLIQDEINIGSEEGQRMKETLANDKRIAPDIVMNLIRRRINMSDIRHRGYVVEGLPLIPHETSLDRRRPKVHGDQICDRTESCSHSPDQLPDDSICQTFLDHEREIPRQVDEIFTEWPIKPSIIIYMMCPKQDVSLIIQRSQRAETATADAVVEDIPEDGSNSPLDLHQDTEEPPIVNDDRRNHSERFSDMEQKVELQCDLYMRLALPVIDKWVLEYDPQRVIRVDGRGSTQRMLQTVNARLRMLPLQPSILPQQMTVEEDDSNLEEDVKVRKEIKKLEMVEILQHKEIVSAEYPWRLHACEFCPVALTLGRKKKGYIEYAVRFLRNIFFLSSQEAVDMFVENPRTFLSPPNPQEICKIAVCGSLSSGKSKLSQQLAEVFDGTVIDMKKILPKTDTRYNRFNYYTNEEVLKSLYFIEERWEETFKNKLYRDGRYVVDGIPIENLTAVIKQIRFEDIVILWNRYLFNYKNDRYFQDQFANFKYEIEQIRRTHKFNVIMCELSKFEDVSKMITYVVDCLKLPSKTPTSATNAVKLGTTEETTLTGDNTSDEERPPHVIDLETAERLLDCGYYFLSSFGRWCPVQAYANESIPAVHSLIIPVIHQDYIYFLAGEDALSAFLKEPSKYLNRDFRPSALPLRIAVIGPPKCGKTTLADRFAKTYGLKRITRDVALRHMSKHYGWSKSAQMAEDQLRAGQPASIDSVTRAIEILSLGPRAISHGYILDDYPSTREETEQLILSGVQPMIVLDMKADLLFCLECQSANDGDTNASSTSFSFGMLRYENWQVHQASFRDWLKKFARNVVELDAMKSKWNVWTLADRAVRSRFSEITLYQRDADLDKIHSLRHMCVSPFEFQERQSQYKSYCPVCLFRENVLQQASRQRMDNQGMVQFEEHFYWICPRHMAVFTADPRQYLPPINTASLPDEVPQIFEQVVDVKHVCLERRLRLDGWCPVTYVDGPEKGKLTRGRTDLAVLFGQGLYLLCSEECRDKFLARHHDYCNVEIASVGEVDPRYLPDRGFLEHTVAKQVVEAVKRVAARRPKMIGLSAAASAAIYIGVHLKTHNADVDEVLAYEVTDERMAERDKIVKIVTDTVKTRPNPHAF</sequence>
<organism evidence="6">
    <name type="scientific">Harpegnathos saltator</name>
    <name type="common">Jerdon's jumping ant</name>
    <dbReference type="NCBI Taxonomy" id="610380"/>
    <lineage>
        <taxon>Eukaryota</taxon>
        <taxon>Metazoa</taxon>
        <taxon>Ecdysozoa</taxon>
        <taxon>Arthropoda</taxon>
        <taxon>Hexapoda</taxon>
        <taxon>Insecta</taxon>
        <taxon>Pterygota</taxon>
        <taxon>Neoptera</taxon>
        <taxon>Endopterygota</taxon>
        <taxon>Hymenoptera</taxon>
        <taxon>Apocrita</taxon>
        <taxon>Aculeata</taxon>
        <taxon>Formicoidea</taxon>
        <taxon>Formicidae</taxon>
        <taxon>Ponerinae</taxon>
        <taxon>Ponerini</taxon>
        <taxon>Harpegnathos</taxon>
    </lineage>
</organism>
<keyword evidence="2" id="KW-0547">Nucleotide-binding</keyword>
<dbReference type="STRING" id="610380.E2C134"/>
<dbReference type="AlphaFoldDB" id="E2C134"/>
<dbReference type="OrthoDB" id="424823at2759"/>
<evidence type="ECO:0000256" key="2">
    <source>
        <dbReference type="ARBA" id="ARBA00022741"/>
    </source>
</evidence>
<evidence type="ECO:0000256" key="1">
    <source>
        <dbReference type="ARBA" id="ARBA00022679"/>
    </source>
</evidence>
<keyword evidence="3" id="KW-0418">Kinase</keyword>
<evidence type="ECO:0000313" key="5">
    <source>
        <dbReference type="EMBL" id="EFN78355.1"/>
    </source>
</evidence>
<reference evidence="5 6" key="1">
    <citation type="journal article" date="2010" name="Science">
        <title>Genomic comparison of the ants Camponotus floridanus and Harpegnathos saltator.</title>
        <authorList>
            <person name="Bonasio R."/>
            <person name="Zhang G."/>
            <person name="Ye C."/>
            <person name="Mutti N.S."/>
            <person name="Fang X."/>
            <person name="Qin N."/>
            <person name="Donahue G."/>
            <person name="Yang P."/>
            <person name="Li Q."/>
            <person name="Li C."/>
            <person name="Zhang P."/>
            <person name="Huang Z."/>
            <person name="Berger S.L."/>
            <person name="Reinberg D."/>
            <person name="Wang J."/>
            <person name="Liebig J."/>
        </authorList>
    </citation>
    <scope>NUCLEOTIDE SEQUENCE [LARGE SCALE GENOMIC DNA]</scope>
    <source>
        <strain evidence="5 6">R22 G/1</strain>
    </source>
</reference>
<gene>
    <name evidence="5" type="ORF">EAI_07544</name>
</gene>